<dbReference type="Proteomes" id="UP000268094">
    <property type="component" value="Unassembled WGS sequence"/>
</dbReference>
<comment type="caution">
    <text evidence="1">The sequence shown here is derived from an EMBL/GenBank/DDBJ whole genome shotgun (WGS) entry which is preliminary data.</text>
</comment>
<dbReference type="OrthoDB" id="5524933at2"/>
<protein>
    <recommendedName>
        <fullName evidence="3">Lipoprotein</fullName>
    </recommendedName>
</protein>
<evidence type="ECO:0008006" key="3">
    <source>
        <dbReference type="Google" id="ProtNLM"/>
    </source>
</evidence>
<dbReference type="PROSITE" id="PS51257">
    <property type="entry name" value="PROKAR_LIPOPROTEIN"/>
    <property type="match status" value="1"/>
</dbReference>
<keyword evidence="2" id="KW-1185">Reference proteome</keyword>
<evidence type="ECO:0000313" key="2">
    <source>
        <dbReference type="Proteomes" id="UP000268094"/>
    </source>
</evidence>
<accession>A0A3A8I8A4</accession>
<reference evidence="2" key="1">
    <citation type="submission" date="2018-09" db="EMBL/GenBank/DDBJ databases">
        <authorList>
            <person name="Livingstone P.G."/>
            <person name="Whitworth D.E."/>
        </authorList>
    </citation>
    <scope>NUCLEOTIDE SEQUENCE [LARGE SCALE GENOMIC DNA]</scope>
    <source>
        <strain evidence="2">CA054A</strain>
    </source>
</reference>
<proteinExistence type="predicted"/>
<name>A0A3A8I8A4_9BACT</name>
<dbReference type="EMBL" id="RAVZ01000257">
    <property type="protein sequence ID" value="RKG78798.1"/>
    <property type="molecule type" value="Genomic_DNA"/>
</dbReference>
<dbReference type="RefSeq" id="WP_120543945.1">
    <property type="nucleotide sequence ID" value="NZ_RAVZ01000257.1"/>
</dbReference>
<sequence>MRWMRMLGCCLTVMTLAACGSDDADGKQGRLALRDGQSLDLAQECGVDLPQCPQGLGCIAIKLEGKTQARCVNEATLCTELVSCSGGTECAILTSYPGQVVCSGKCTGSDCDGSVSSQP</sequence>
<dbReference type="AlphaFoldDB" id="A0A3A8I8A4"/>
<evidence type="ECO:0000313" key="1">
    <source>
        <dbReference type="EMBL" id="RKG78798.1"/>
    </source>
</evidence>
<organism evidence="1 2">
    <name type="scientific">Corallococcus terminator</name>
    <dbReference type="NCBI Taxonomy" id="2316733"/>
    <lineage>
        <taxon>Bacteria</taxon>
        <taxon>Pseudomonadati</taxon>
        <taxon>Myxococcota</taxon>
        <taxon>Myxococcia</taxon>
        <taxon>Myxococcales</taxon>
        <taxon>Cystobacterineae</taxon>
        <taxon>Myxococcaceae</taxon>
        <taxon>Corallococcus</taxon>
    </lineage>
</organism>
<gene>
    <name evidence="1" type="ORF">D7V88_29480</name>
</gene>